<dbReference type="PANTHER" id="PTHR43537">
    <property type="entry name" value="TRANSCRIPTIONAL REGULATOR, GNTR FAMILY"/>
    <property type="match status" value="1"/>
</dbReference>
<dbReference type="AlphaFoldDB" id="A0A0M0L598"/>
<feature type="domain" description="HTH gntR-type" evidence="4">
    <location>
        <begin position="9"/>
        <end position="77"/>
    </location>
</feature>
<name>A0A0M0L598_9BACI</name>
<dbReference type="SMART" id="SM00895">
    <property type="entry name" value="FCD"/>
    <property type="match status" value="1"/>
</dbReference>
<dbReference type="InterPro" id="IPR000524">
    <property type="entry name" value="Tscrpt_reg_HTH_GntR"/>
</dbReference>
<dbReference type="STRING" id="284581.AMD01_10145"/>
<dbReference type="PROSITE" id="PS50949">
    <property type="entry name" value="HTH_GNTR"/>
    <property type="match status" value="1"/>
</dbReference>
<dbReference type="PANTHER" id="PTHR43537:SF47">
    <property type="entry name" value="REGULATORY PROTEIN GNTR HTH"/>
    <property type="match status" value="1"/>
</dbReference>
<dbReference type="RefSeq" id="WP_053401285.1">
    <property type="nucleotide sequence ID" value="NZ_LILC01000013.1"/>
</dbReference>
<evidence type="ECO:0000256" key="1">
    <source>
        <dbReference type="ARBA" id="ARBA00023015"/>
    </source>
</evidence>
<accession>A0A0M0L598</accession>
<dbReference type="GO" id="GO:0003700">
    <property type="term" value="F:DNA-binding transcription factor activity"/>
    <property type="evidence" value="ECO:0007669"/>
    <property type="project" value="InterPro"/>
</dbReference>
<keyword evidence="2" id="KW-0238">DNA-binding</keyword>
<keyword evidence="1" id="KW-0805">Transcription regulation</keyword>
<dbReference type="Proteomes" id="UP000037558">
    <property type="component" value="Unassembled WGS sequence"/>
</dbReference>
<keyword evidence="3" id="KW-0804">Transcription</keyword>
<evidence type="ECO:0000256" key="3">
    <source>
        <dbReference type="ARBA" id="ARBA00023163"/>
    </source>
</evidence>
<protein>
    <submittedName>
        <fullName evidence="5">GntR family transcriptional regulator</fullName>
    </submittedName>
</protein>
<evidence type="ECO:0000259" key="4">
    <source>
        <dbReference type="PROSITE" id="PS50949"/>
    </source>
</evidence>
<dbReference type="InterPro" id="IPR011711">
    <property type="entry name" value="GntR_C"/>
</dbReference>
<dbReference type="OrthoDB" id="9782299at2"/>
<dbReference type="Pfam" id="PF00392">
    <property type="entry name" value="GntR"/>
    <property type="match status" value="1"/>
</dbReference>
<dbReference type="SMART" id="SM00345">
    <property type="entry name" value="HTH_GNTR"/>
    <property type="match status" value="1"/>
</dbReference>
<dbReference type="EMBL" id="LILC01000013">
    <property type="protein sequence ID" value="KOO46214.1"/>
    <property type="molecule type" value="Genomic_DNA"/>
</dbReference>
<dbReference type="PRINTS" id="PR00035">
    <property type="entry name" value="HTHGNTR"/>
</dbReference>
<evidence type="ECO:0000313" key="5">
    <source>
        <dbReference type="EMBL" id="KOO46214.1"/>
    </source>
</evidence>
<proteinExistence type="predicted"/>
<dbReference type="SUPFAM" id="SSF46785">
    <property type="entry name" value="Winged helix' DNA-binding domain"/>
    <property type="match status" value="1"/>
</dbReference>
<comment type="caution">
    <text evidence="5">The sequence shown here is derived from an EMBL/GenBank/DDBJ whole genome shotgun (WGS) entry which is preliminary data.</text>
</comment>
<keyword evidence="6" id="KW-1185">Reference proteome</keyword>
<dbReference type="InterPro" id="IPR008920">
    <property type="entry name" value="TF_FadR/GntR_C"/>
</dbReference>
<sequence>MNLHKTNRLSLVEQVVLQIEELIESGKWSVGTKIPPEPVLMEELGVSRNTLREAIRALVHAGLLKTRQGDGTHVCSSSVLGAVLIKRIRQSTLVETLEVRHALEYQAALLAAHRRTDEDVKNISSHLNACEKAAADGDMEGYVRADLNLHLAIAEATHNGILIELYENMMEAIQLSVNSLMEITPQSDIYQETHHQMVEAIIEKDADQAVEAVNAYIKQYMKEVEQKWEERS</sequence>
<dbReference type="Gene3D" id="1.10.10.10">
    <property type="entry name" value="Winged helix-like DNA-binding domain superfamily/Winged helix DNA-binding domain"/>
    <property type="match status" value="1"/>
</dbReference>
<organism evidence="5 6">
    <name type="scientific">Priestia koreensis</name>
    <dbReference type="NCBI Taxonomy" id="284581"/>
    <lineage>
        <taxon>Bacteria</taxon>
        <taxon>Bacillati</taxon>
        <taxon>Bacillota</taxon>
        <taxon>Bacilli</taxon>
        <taxon>Bacillales</taxon>
        <taxon>Bacillaceae</taxon>
        <taxon>Priestia</taxon>
    </lineage>
</organism>
<dbReference type="CDD" id="cd07377">
    <property type="entry name" value="WHTH_GntR"/>
    <property type="match status" value="1"/>
</dbReference>
<dbReference type="GO" id="GO:0003677">
    <property type="term" value="F:DNA binding"/>
    <property type="evidence" value="ECO:0007669"/>
    <property type="project" value="UniProtKB-KW"/>
</dbReference>
<dbReference type="InterPro" id="IPR036390">
    <property type="entry name" value="WH_DNA-bd_sf"/>
</dbReference>
<dbReference type="PATRIC" id="fig|284581.3.peg.2115"/>
<evidence type="ECO:0000313" key="6">
    <source>
        <dbReference type="Proteomes" id="UP000037558"/>
    </source>
</evidence>
<evidence type="ECO:0000256" key="2">
    <source>
        <dbReference type="ARBA" id="ARBA00023125"/>
    </source>
</evidence>
<gene>
    <name evidence="5" type="ORF">AMD01_10145</name>
</gene>
<dbReference type="SUPFAM" id="SSF48008">
    <property type="entry name" value="GntR ligand-binding domain-like"/>
    <property type="match status" value="1"/>
</dbReference>
<dbReference type="Pfam" id="PF07729">
    <property type="entry name" value="FCD"/>
    <property type="match status" value="1"/>
</dbReference>
<reference evidence="6" key="1">
    <citation type="submission" date="2015-08" db="EMBL/GenBank/DDBJ databases">
        <title>Fjat-14210 dsm16467.</title>
        <authorList>
            <person name="Liu B."/>
            <person name="Wang J."/>
            <person name="Zhu Y."/>
            <person name="Liu G."/>
            <person name="Chen Q."/>
            <person name="Chen Z."/>
            <person name="Lan J."/>
            <person name="Che J."/>
            <person name="Ge C."/>
            <person name="Shi H."/>
            <person name="Pan Z."/>
            <person name="Liu X."/>
        </authorList>
    </citation>
    <scope>NUCLEOTIDE SEQUENCE [LARGE SCALE GENOMIC DNA]</scope>
    <source>
        <strain evidence="6">DSM 16467</strain>
    </source>
</reference>
<dbReference type="InterPro" id="IPR036388">
    <property type="entry name" value="WH-like_DNA-bd_sf"/>
</dbReference>
<dbReference type="Gene3D" id="1.20.120.530">
    <property type="entry name" value="GntR ligand-binding domain-like"/>
    <property type="match status" value="1"/>
</dbReference>